<dbReference type="RefSeq" id="WP_330432796.1">
    <property type="nucleotide sequence ID" value="NZ_JAZDUF010000003.1"/>
</dbReference>
<dbReference type="InterPro" id="IPR030900">
    <property type="entry name" value="GMC_mycofac_OxRdtase"/>
</dbReference>
<protein>
    <submittedName>
        <fullName evidence="7">Mycofactocin system GMC family oxidoreductase MftG</fullName>
        <ecNumber evidence="7">1.-.-.-</ecNumber>
    </submittedName>
</protein>
<gene>
    <name evidence="7" type="primary">mftG</name>
    <name evidence="7" type="ORF">VZC37_12265</name>
</gene>
<accession>A0ABU7ME72</accession>
<evidence type="ECO:0000256" key="1">
    <source>
        <dbReference type="ARBA" id="ARBA00001974"/>
    </source>
</evidence>
<dbReference type="SUPFAM" id="SSF51905">
    <property type="entry name" value="FAD/NAD(P)-binding domain"/>
    <property type="match status" value="1"/>
</dbReference>
<dbReference type="InterPro" id="IPR000172">
    <property type="entry name" value="GMC_OxRdtase_N"/>
</dbReference>
<dbReference type="InterPro" id="IPR012132">
    <property type="entry name" value="GMC_OxRdtase"/>
</dbReference>
<evidence type="ECO:0000313" key="7">
    <source>
        <dbReference type="EMBL" id="MEE3851113.1"/>
    </source>
</evidence>
<dbReference type="Gene3D" id="3.30.410.40">
    <property type="match status" value="1"/>
</dbReference>
<dbReference type="NCBIfam" id="TIGR04542">
    <property type="entry name" value="GMC_mycofac_2"/>
    <property type="match status" value="1"/>
</dbReference>
<dbReference type="PROSITE" id="PS51257">
    <property type="entry name" value="PROKAR_LIPOPROTEIN"/>
    <property type="match status" value="1"/>
</dbReference>
<dbReference type="InterPro" id="IPR036188">
    <property type="entry name" value="FAD/NAD-bd_sf"/>
</dbReference>
<feature type="domain" description="Glucose-methanol-choline oxidoreductase N-terminal" evidence="5">
    <location>
        <begin position="10"/>
        <end position="248"/>
    </location>
</feature>
<name>A0ABU7ME72_9ACTN</name>
<evidence type="ECO:0000256" key="4">
    <source>
        <dbReference type="ARBA" id="ARBA00022827"/>
    </source>
</evidence>
<dbReference type="EC" id="1.-.-.-" evidence="7"/>
<evidence type="ECO:0000256" key="3">
    <source>
        <dbReference type="ARBA" id="ARBA00022630"/>
    </source>
</evidence>
<comment type="similarity">
    <text evidence="2">Belongs to the GMC oxidoreductase family.</text>
</comment>
<dbReference type="PANTHER" id="PTHR11552">
    <property type="entry name" value="GLUCOSE-METHANOL-CHOLINE GMC OXIDOREDUCTASE"/>
    <property type="match status" value="1"/>
</dbReference>
<organism evidence="7 8">
    <name type="scientific">Gordonia sesuvii</name>
    <dbReference type="NCBI Taxonomy" id="3116777"/>
    <lineage>
        <taxon>Bacteria</taxon>
        <taxon>Bacillati</taxon>
        <taxon>Actinomycetota</taxon>
        <taxon>Actinomycetes</taxon>
        <taxon>Mycobacteriales</taxon>
        <taxon>Gordoniaceae</taxon>
        <taxon>Gordonia</taxon>
    </lineage>
</organism>
<dbReference type="PANTHER" id="PTHR11552:SF147">
    <property type="entry name" value="CHOLINE DEHYDROGENASE, MITOCHONDRIAL"/>
    <property type="match status" value="1"/>
</dbReference>
<reference evidence="7 8" key="1">
    <citation type="submission" date="2024-01" db="EMBL/GenBank/DDBJ databases">
        <title>Draft genome sequence of Gordonia sp. LSe1-13.</title>
        <authorList>
            <person name="Suphannarot A."/>
            <person name="Mingma R."/>
        </authorList>
    </citation>
    <scope>NUCLEOTIDE SEQUENCE [LARGE SCALE GENOMIC DNA]</scope>
    <source>
        <strain evidence="7 8">LSe1-13</strain>
    </source>
</reference>
<evidence type="ECO:0000259" key="6">
    <source>
        <dbReference type="Pfam" id="PF05199"/>
    </source>
</evidence>
<evidence type="ECO:0000259" key="5">
    <source>
        <dbReference type="Pfam" id="PF00732"/>
    </source>
</evidence>
<keyword evidence="8" id="KW-1185">Reference proteome</keyword>
<dbReference type="Proteomes" id="UP001347146">
    <property type="component" value="Unassembled WGS sequence"/>
</dbReference>
<comment type="caution">
    <text evidence="7">The sequence shown here is derived from an EMBL/GenBank/DDBJ whole genome shotgun (WGS) entry which is preliminary data.</text>
</comment>
<keyword evidence="4" id="KW-0274">FAD</keyword>
<dbReference type="PIRSF" id="PIRSF000137">
    <property type="entry name" value="Alcohol_oxidase"/>
    <property type="match status" value="1"/>
</dbReference>
<comment type="cofactor">
    <cofactor evidence="1">
        <name>FAD</name>
        <dbReference type="ChEBI" id="CHEBI:57692"/>
    </cofactor>
</comment>
<dbReference type="Gene3D" id="3.50.50.60">
    <property type="entry name" value="FAD/NAD(P)-binding domain"/>
    <property type="match status" value="1"/>
</dbReference>
<keyword evidence="3" id="KW-0285">Flavoprotein</keyword>
<feature type="domain" description="Glucose-methanol-choline oxidoreductase C-terminal" evidence="6">
    <location>
        <begin position="380"/>
        <end position="432"/>
    </location>
</feature>
<dbReference type="GO" id="GO:0016491">
    <property type="term" value="F:oxidoreductase activity"/>
    <property type="evidence" value="ECO:0007669"/>
    <property type="project" value="UniProtKB-KW"/>
</dbReference>
<sequence length="447" mass="47174">MRGVLPTTADVVIVGAGSAGCVIAERLSRDPARSVVLVERGPRAWPSATVRDLGGLPIESGADYAVDIEEMSGLGVVRGRGVGGSAAVNGGYFLRWHPDDFVGWPDDWGLEDIATSFDELDGPNGTMGVSAFADDELADVVEHFETYWAKELPVRAPRDAWPITGVNRVRSNRDGRLRRTSAEAYLRPVVDRPNLSVVTDAEVAELIVSGTRVDGVRIGDEALSTGEVVLSAGTLGTAAILLRSDLGALAGIRELPIHEHREILVHYRRRDVVAHRRTALLQSVVHTADDLEIRCYSADMANYVKGLPPAGPAIGVAVMRPGSAGSIRTGPSGTIVDLGSMDPASAHKAGRGVDAVATMLASNDFADIVEPGSIAVDPVVRTSQHAWGSMPMGKRTDSRGGVDGIAGLRIVDGSILPTAGRSGPHATIMMVAVRIADELIPTRRHGP</sequence>
<dbReference type="Pfam" id="PF00732">
    <property type="entry name" value="GMC_oxred_N"/>
    <property type="match status" value="1"/>
</dbReference>
<dbReference type="Pfam" id="PF05199">
    <property type="entry name" value="GMC_oxred_C"/>
    <property type="match status" value="1"/>
</dbReference>
<proteinExistence type="inferred from homology"/>
<dbReference type="InterPro" id="IPR007867">
    <property type="entry name" value="GMC_OxRtase_C"/>
</dbReference>
<evidence type="ECO:0000313" key="8">
    <source>
        <dbReference type="Proteomes" id="UP001347146"/>
    </source>
</evidence>
<dbReference type="EMBL" id="JAZDUF010000003">
    <property type="protein sequence ID" value="MEE3851113.1"/>
    <property type="molecule type" value="Genomic_DNA"/>
</dbReference>
<evidence type="ECO:0000256" key="2">
    <source>
        <dbReference type="ARBA" id="ARBA00010790"/>
    </source>
</evidence>
<keyword evidence="7" id="KW-0560">Oxidoreductase</keyword>